<sequence>MLADDWIPHRRPEDRELLGWIRPQGERWVAVSLFGADVSEPLEWTDAEEALEARGLSWLAEPWALERDGEEPLRVRIVEVSPTAPNGSPGRVVVKTEDFGAIDVPYTLYELPWPPPASLRPARAGEGTAPWG</sequence>
<proteinExistence type="predicted"/>
<gene>
    <name evidence="1" type="ORF">GCM10010921_27630</name>
</gene>
<reference evidence="1" key="1">
    <citation type="journal article" date="2014" name="Int. J. Syst. Evol. Microbiol.">
        <title>Complete genome sequence of Corynebacterium casei LMG S-19264T (=DSM 44701T), isolated from a smear-ripened cheese.</title>
        <authorList>
            <consortium name="US DOE Joint Genome Institute (JGI-PGF)"/>
            <person name="Walter F."/>
            <person name="Albersmeier A."/>
            <person name="Kalinowski J."/>
            <person name="Ruckert C."/>
        </authorList>
    </citation>
    <scope>NUCLEOTIDE SEQUENCE</scope>
    <source>
        <strain evidence="1">CGMCC 1.15794</strain>
    </source>
</reference>
<accession>A0A917IH77</accession>
<reference evidence="1" key="2">
    <citation type="submission" date="2020-09" db="EMBL/GenBank/DDBJ databases">
        <authorList>
            <person name="Sun Q."/>
            <person name="Zhou Y."/>
        </authorList>
    </citation>
    <scope>NUCLEOTIDE SEQUENCE</scope>
    <source>
        <strain evidence="1">CGMCC 1.15794</strain>
    </source>
</reference>
<evidence type="ECO:0000313" key="2">
    <source>
        <dbReference type="Proteomes" id="UP000657592"/>
    </source>
</evidence>
<dbReference type="RefSeq" id="WP_188756892.1">
    <property type="nucleotide sequence ID" value="NZ_BMJY01000017.1"/>
</dbReference>
<protein>
    <submittedName>
        <fullName evidence="1">Uncharacterized protein</fullName>
    </submittedName>
</protein>
<keyword evidence="2" id="KW-1185">Reference proteome</keyword>
<name>A0A917IH77_9MICO</name>
<dbReference type="Proteomes" id="UP000657592">
    <property type="component" value="Unassembled WGS sequence"/>
</dbReference>
<dbReference type="AlphaFoldDB" id="A0A917IH77"/>
<organism evidence="1 2">
    <name type="scientific">Microbacterium album</name>
    <dbReference type="NCBI Taxonomy" id="2053191"/>
    <lineage>
        <taxon>Bacteria</taxon>
        <taxon>Bacillati</taxon>
        <taxon>Actinomycetota</taxon>
        <taxon>Actinomycetes</taxon>
        <taxon>Micrococcales</taxon>
        <taxon>Microbacteriaceae</taxon>
        <taxon>Microbacterium</taxon>
    </lineage>
</organism>
<evidence type="ECO:0000313" key="1">
    <source>
        <dbReference type="EMBL" id="GGH49478.1"/>
    </source>
</evidence>
<dbReference type="EMBL" id="BMJY01000017">
    <property type="protein sequence ID" value="GGH49478.1"/>
    <property type="molecule type" value="Genomic_DNA"/>
</dbReference>
<comment type="caution">
    <text evidence="1">The sequence shown here is derived from an EMBL/GenBank/DDBJ whole genome shotgun (WGS) entry which is preliminary data.</text>
</comment>